<dbReference type="InterPro" id="IPR001969">
    <property type="entry name" value="Aspartic_peptidase_AS"/>
</dbReference>
<evidence type="ECO:0000313" key="4">
    <source>
        <dbReference type="EMBL" id="CCF85297.1"/>
    </source>
</evidence>
<keyword evidence="2" id="KW-0472">Membrane</keyword>
<dbReference type="PROSITE" id="PS50175">
    <property type="entry name" value="ASP_PROT_RETROV"/>
    <property type="match status" value="1"/>
</dbReference>
<gene>
    <name evidence="4" type="ORF">NITHO_4790013</name>
</gene>
<dbReference type="InterPro" id="IPR001995">
    <property type="entry name" value="Peptidase_A2_cat"/>
</dbReference>
<sequence>MYSEPGKIPDSASNRQGWRWPRAVVAILLCLFLIIGSTACSVVIDQHVLPSTGIGTATGTNEVPLTIVSGPGGTVLALVPVYINGQGPFGFALDTGASMTVVDNSVVQQLNLPIVGSAGEATGVGGMVTAQLVRVDNWRVGNVNLPPQTIATVNLPGSNTQRGLKGLLGSDILSQYGEISVNYDRKVLTLGPHVSPQPSPS</sequence>
<dbReference type="Pfam" id="PF13650">
    <property type="entry name" value="Asp_protease_2"/>
    <property type="match status" value="1"/>
</dbReference>
<keyword evidence="2" id="KW-0812">Transmembrane</keyword>
<feature type="domain" description="Peptidase A2" evidence="3">
    <location>
        <begin position="89"/>
        <end position="128"/>
    </location>
</feature>
<keyword evidence="5" id="KW-1185">Reference proteome</keyword>
<dbReference type="EMBL" id="CAGS01000422">
    <property type="protein sequence ID" value="CCF85297.1"/>
    <property type="molecule type" value="Genomic_DNA"/>
</dbReference>
<evidence type="ECO:0000313" key="5">
    <source>
        <dbReference type="Proteomes" id="UP000004221"/>
    </source>
</evidence>
<protein>
    <recommendedName>
        <fullName evidence="3">Peptidase A2 domain-containing protein</fullName>
    </recommendedName>
</protein>
<keyword evidence="2" id="KW-1133">Transmembrane helix</keyword>
<dbReference type="PROSITE" id="PS00141">
    <property type="entry name" value="ASP_PROTEASE"/>
    <property type="match status" value="1"/>
</dbReference>
<dbReference type="Gene3D" id="2.40.70.10">
    <property type="entry name" value="Acid Proteases"/>
    <property type="match status" value="1"/>
</dbReference>
<evidence type="ECO:0000256" key="2">
    <source>
        <dbReference type="SAM" id="Phobius"/>
    </source>
</evidence>
<feature type="transmembrane region" description="Helical" evidence="2">
    <location>
        <begin position="23"/>
        <end position="44"/>
    </location>
</feature>
<evidence type="ECO:0000256" key="1">
    <source>
        <dbReference type="ARBA" id="ARBA00022801"/>
    </source>
</evidence>
<organism evidence="4 5">
    <name type="scientific">Nitrolancea hollandica Lb</name>
    <dbReference type="NCBI Taxonomy" id="1129897"/>
    <lineage>
        <taxon>Bacteria</taxon>
        <taxon>Pseudomonadati</taxon>
        <taxon>Thermomicrobiota</taxon>
        <taxon>Thermomicrobia</taxon>
        <taxon>Sphaerobacterales</taxon>
        <taxon>Sphaerobacterineae</taxon>
        <taxon>Sphaerobacteraceae</taxon>
        <taxon>Nitrolancea</taxon>
    </lineage>
</organism>
<keyword evidence="1" id="KW-0378">Hydrolase</keyword>
<dbReference type="Proteomes" id="UP000004221">
    <property type="component" value="Unassembled WGS sequence"/>
</dbReference>
<name>I4EKT5_9BACT</name>
<evidence type="ECO:0000259" key="3">
    <source>
        <dbReference type="PROSITE" id="PS50175"/>
    </source>
</evidence>
<reference evidence="4 5" key="1">
    <citation type="journal article" date="2012" name="ISME J.">
        <title>Nitrification expanded: discovery, physiology and genomics of a nitrite-oxidizing bacterium from the phylum Chloroflexi.</title>
        <authorList>
            <person name="Sorokin D.Y."/>
            <person name="Lucker S."/>
            <person name="Vejmelkova D."/>
            <person name="Kostrikina N.A."/>
            <person name="Kleerebezem R."/>
            <person name="Rijpstra W.I."/>
            <person name="Damste J.S."/>
            <person name="Le Paslier D."/>
            <person name="Muyzer G."/>
            <person name="Wagner M."/>
            <person name="van Loosdrecht M.C."/>
            <person name="Daims H."/>
        </authorList>
    </citation>
    <scope>NUCLEOTIDE SEQUENCE [LARGE SCALE GENOMIC DNA]</scope>
    <source>
        <strain evidence="5">none</strain>
    </source>
</reference>
<comment type="caution">
    <text evidence="4">The sequence shown here is derived from an EMBL/GenBank/DDBJ whole genome shotgun (WGS) entry which is preliminary data.</text>
</comment>
<dbReference type="RefSeq" id="WP_008480101.1">
    <property type="nucleotide sequence ID" value="NZ_CAGS01000422.1"/>
</dbReference>
<dbReference type="CDD" id="cd05483">
    <property type="entry name" value="retropepsin_like_bacteria"/>
    <property type="match status" value="1"/>
</dbReference>
<accession>I4EKT5</accession>
<dbReference type="AlphaFoldDB" id="I4EKT5"/>
<dbReference type="InterPro" id="IPR021109">
    <property type="entry name" value="Peptidase_aspartic_dom_sf"/>
</dbReference>
<proteinExistence type="predicted"/>
<dbReference type="InterPro" id="IPR034122">
    <property type="entry name" value="Retropepsin-like_bacterial"/>
</dbReference>
<dbReference type="SUPFAM" id="SSF50630">
    <property type="entry name" value="Acid proteases"/>
    <property type="match status" value="1"/>
</dbReference>
<dbReference type="GO" id="GO:0006508">
    <property type="term" value="P:proteolysis"/>
    <property type="evidence" value="ECO:0007669"/>
    <property type="project" value="InterPro"/>
</dbReference>
<dbReference type="GO" id="GO:0004190">
    <property type="term" value="F:aspartic-type endopeptidase activity"/>
    <property type="evidence" value="ECO:0007669"/>
    <property type="project" value="InterPro"/>
</dbReference>
<dbReference type="OrthoDB" id="947490at2"/>